<dbReference type="GeneID" id="89575381"/>
<protein>
    <recommendedName>
        <fullName evidence="10">Porin</fullName>
    </recommendedName>
</protein>
<comment type="domain">
    <text evidence="10">Consists of 16-stranded beta-barrel sheets, with large surface-exposed loops, that form a transmembrane pore at the center of each barrel. The pore is partially ocluded by a peptide loop that folds into the pore lumen.</text>
</comment>
<dbReference type="GO" id="GO:0015288">
    <property type="term" value="F:porin activity"/>
    <property type="evidence" value="ECO:0007669"/>
    <property type="project" value="UniProtKB-KW"/>
</dbReference>
<dbReference type="InterPro" id="IPR053713">
    <property type="entry name" value="Bact_OM_Channel_sf"/>
</dbReference>
<dbReference type="Pfam" id="PF02530">
    <property type="entry name" value="Porin_2"/>
    <property type="match status" value="1"/>
</dbReference>
<keyword evidence="5 10" id="KW-0732">Signal</keyword>
<dbReference type="EMBL" id="WISP01000063">
    <property type="protein sequence ID" value="MQW03626.1"/>
    <property type="molecule type" value="Genomic_DNA"/>
</dbReference>
<evidence type="ECO:0000256" key="3">
    <source>
        <dbReference type="ARBA" id="ARBA00022452"/>
    </source>
</evidence>
<accession>A0A6A7ZLB5</accession>
<comment type="similarity">
    <text evidence="1 10">Belongs to the alphaproteobacteria porin family.</text>
</comment>
<evidence type="ECO:0000313" key="11">
    <source>
        <dbReference type="EMBL" id="MQW03626.1"/>
    </source>
</evidence>
<dbReference type="GO" id="GO:0046930">
    <property type="term" value="C:pore complex"/>
    <property type="evidence" value="ECO:0007669"/>
    <property type="project" value="UniProtKB-KW"/>
</dbReference>
<name>A0A6A7ZLB5_RHIML</name>
<keyword evidence="9 10" id="KW-0998">Cell outer membrane</keyword>
<evidence type="ECO:0000256" key="4">
    <source>
        <dbReference type="ARBA" id="ARBA00022692"/>
    </source>
</evidence>
<keyword evidence="7 10" id="KW-0626">Porin</keyword>
<evidence type="ECO:0000256" key="9">
    <source>
        <dbReference type="ARBA" id="ARBA00023237"/>
    </source>
</evidence>
<dbReference type="GO" id="GO:0006811">
    <property type="term" value="P:monoatomic ion transport"/>
    <property type="evidence" value="ECO:0007669"/>
    <property type="project" value="UniProtKB-KW"/>
</dbReference>
<evidence type="ECO:0000256" key="1">
    <source>
        <dbReference type="ARBA" id="ARBA00009521"/>
    </source>
</evidence>
<comment type="function">
    <text evidence="10">Forms passive diffusion pores that allow small molecular weight hydrophilic materials across the outer membrane.</text>
</comment>
<evidence type="ECO:0000256" key="10">
    <source>
        <dbReference type="RuleBase" id="RU364005"/>
    </source>
</evidence>
<keyword evidence="4 10" id="KW-0812">Transmembrane</keyword>
<evidence type="ECO:0000256" key="5">
    <source>
        <dbReference type="ARBA" id="ARBA00022729"/>
    </source>
</evidence>
<organism evidence="11">
    <name type="scientific">Rhizobium meliloti</name>
    <name type="common">Ensifer meliloti</name>
    <name type="synonym">Sinorhizobium meliloti</name>
    <dbReference type="NCBI Taxonomy" id="382"/>
    <lineage>
        <taxon>Bacteria</taxon>
        <taxon>Pseudomonadati</taxon>
        <taxon>Pseudomonadota</taxon>
        <taxon>Alphaproteobacteria</taxon>
        <taxon>Hyphomicrobiales</taxon>
        <taxon>Rhizobiaceae</taxon>
        <taxon>Sinorhizobium/Ensifer group</taxon>
        <taxon>Sinorhizobium</taxon>
    </lineage>
</organism>
<comment type="subcellular location">
    <subcellularLocation>
        <location evidence="10">Cell outer membrane</location>
        <topology evidence="10">Multi-pass membrane protein</topology>
    </subcellularLocation>
</comment>
<keyword evidence="8 10" id="KW-0472">Membrane</keyword>
<gene>
    <name evidence="11" type="ORF">GHK45_07365</name>
</gene>
<keyword evidence="2 10" id="KW-0813">Transport</keyword>
<feature type="signal peptide" evidence="10">
    <location>
        <begin position="1"/>
        <end position="22"/>
    </location>
</feature>
<proteinExistence type="inferred from homology"/>
<dbReference type="InterPro" id="IPR003684">
    <property type="entry name" value="Porin_alphabac"/>
</dbReference>
<evidence type="ECO:0000256" key="2">
    <source>
        <dbReference type="ARBA" id="ARBA00022448"/>
    </source>
</evidence>
<evidence type="ECO:0000256" key="7">
    <source>
        <dbReference type="ARBA" id="ARBA00023114"/>
    </source>
</evidence>
<sequence length="349" mass="37489">MNIKSLLLGSAAAMAAVSGAHAADAIVAAEPEPMEYVRVCDAFGTGYFYIPGTETCLKIGGYIRVQGDFGRDNVNHLTSFDDDGTSDWDMFSRAYISFDAKSDTEYGTLTGFFASEFNSDTDSALDGGGDSHIDVDEAYIELGGFRAGFFYSWWDKGLNGETDSIGENTEFNSVRYTYDGGTFQAGVAVDELEGTSTKPNGVGVEGIVSASLGGVTFDLLGSYDTEWEEGAIRALLSADAGPGTFQVAGIWASGSNAYWHDSEWAVAASYRFNVSDKLAITPGAQYWGGLNESDKLGGRFDNDADQWRVGLTADYDITEGLATRFAINYTDPSNAPDSVSGFLRLQRDF</sequence>
<reference evidence="11" key="1">
    <citation type="journal article" date="2013" name="Genome Biol.">
        <title>Comparative genomics of the core and accessory genomes of 48 Sinorhizobium strains comprising five genospecies.</title>
        <authorList>
            <person name="Sugawara M."/>
            <person name="Epstein B."/>
            <person name="Badgley B.D."/>
            <person name="Unno T."/>
            <person name="Xu L."/>
            <person name="Reese J."/>
            <person name="Gyaneshwar P."/>
            <person name="Denny R."/>
            <person name="Mudge J."/>
            <person name="Bharti A.K."/>
            <person name="Farmer A.D."/>
            <person name="May G.D."/>
            <person name="Woodward J.E."/>
            <person name="Medigue C."/>
            <person name="Vallenet D."/>
            <person name="Lajus A."/>
            <person name="Rouy Z."/>
            <person name="Martinez-Vaz B."/>
            <person name="Tiffin P."/>
            <person name="Young N.D."/>
            <person name="Sadowsky M.J."/>
        </authorList>
    </citation>
    <scope>NUCLEOTIDE SEQUENCE</scope>
    <source>
        <strain evidence="11">M30</strain>
    </source>
</reference>
<keyword evidence="3 10" id="KW-1134">Transmembrane beta strand</keyword>
<dbReference type="RefSeq" id="WP_028011991.1">
    <property type="nucleotide sequence ID" value="NZ_CP021825.1"/>
</dbReference>
<keyword evidence="6 10" id="KW-0406">Ion transport</keyword>
<dbReference type="Gene3D" id="2.40.160.40">
    <property type="entry name" value="monomeric porin ompg"/>
    <property type="match status" value="1"/>
</dbReference>
<evidence type="ECO:0000256" key="6">
    <source>
        <dbReference type="ARBA" id="ARBA00023065"/>
    </source>
</evidence>
<evidence type="ECO:0000256" key="8">
    <source>
        <dbReference type="ARBA" id="ARBA00023136"/>
    </source>
</evidence>
<dbReference type="SUPFAM" id="SSF56935">
    <property type="entry name" value="Porins"/>
    <property type="match status" value="1"/>
</dbReference>
<comment type="caution">
    <text evidence="11">The sequence shown here is derived from an EMBL/GenBank/DDBJ whole genome shotgun (WGS) entry which is preliminary data.</text>
</comment>
<feature type="chain" id="PRO_5028560141" description="Porin" evidence="10">
    <location>
        <begin position="23"/>
        <end position="349"/>
    </location>
</feature>
<dbReference type="AlphaFoldDB" id="A0A6A7ZLB5"/>
<dbReference type="GO" id="GO:0009279">
    <property type="term" value="C:cell outer membrane"/>
    <property type="evidence" value="ECO:0007669"/>
    <property type="project" value="UniProtKB-SubCell"/>
</dbReference>